<organism evidence="1">
    <name type="scientific">Brassica oleracea</name>
    <name type="common">Wild cabbage</name>
    <dbReference type="NCBI Taxonomy" id="3712"/>
    <lineage>
        <taxon>Eukaryota</taxon>
        <taxon>Viridiplantae</taxon>
        <taxon>Streptophyta</taxon>
        <taxon>Embryophyta</taxon>
        <taxon>Tracheophyta</taxon>
        <taxon>Spermatophyta</taxon>
        <taxon>Magnoliopsida</taxon>
        <taxon>eudicotyledons</taxon>
        <taxon>Gunneridae</taxon>
        <taxon>Pentapetalae</taxon>
        <taxon>rosids</taxon>
        <taxon>malvids</taxon>
        <taxon>Brassicales</taxon>
        <taxon>Brassicaceae</taxon>
        <taxon>Brassiceae</taxon>
        <taxon>Brassica</taxon>
    </lineage>
</organism>
<protein>
    <recommendedName>
        <fullName evidence="4">SHSP domain-containing protein</fullName>
    </recommendedName>
</protein>
<proteinExistence type="predicted"/>
<name>A0A3P6C8C0_BRAOL</name>
<dbReference type="PANTHER" id="PTHR46991">
    <property type="entry name" value="23.5 KDA HEAT SHOCK PROTEIN, MITOCHONDRIAL"/>
    <property type="match status" value="1"/>
</dbReference>
<dbReference type="InterPro" id="IPR008978">
    <property type="entry name" value="HSP20-like_chaperone"/>
</dbReference>
<dbReference type="AlphaFoldDB" id="A0A3P6C8C0"/>
<dbReference type="CDD" id="cd06464">
    <property type="entry name" value="ACD_sHsps-like"/>
    <property type="match status" value="1"/>
</dbReference>
<dbReference type="InterPro" id="IPR044656">
    <property type="entry name" value="HSP14.7/HSP23.5/HSP23.6-like"/>
</dbReference>
<sequence length="259" mass="29076">MKTIIGSATPGFGGGVNFHSTQNPFQRTGPNRVIEKIVLSEWLVYYRIDLPGVSRADMFVDRNQSDKSVIVRNKLPRSNPNGIPDYETVVDLDCDCCRVNYISPFEEGAEDGVLRFILGMDIEREYRGGLAYHQRVYNTDPNADRFYNRDMILPHPFVLAFNEQQYAYEFDKVNAGINAGVATVRLNMPGVPADDFELEILEDRVTVRGVAPQRHHDSGGRTYEAVAAWLESRDGAPTAVNVERQASHGVMRLIIRPAA</sequence>
<dbReference type="PANTHER" id="PTHR46991:SF17">
    <property type="entry name" value="SHSP DOMAIN-CONTAINING PROTEIN"/>
    <property type="match status" value="1"/>
</dbReference>
<dbReference type="SUPFAM" id="SSF49764">
    <property type="entry name" value="HSP20-like chaperones"/>
    <property type="match status" value="1"/>
</dbReference>
<evidence type="ECO:0008006" key="4">
    <source>
        <dbReference type="Google" id="ProtNLM"/>
    </source>
</evidence>
<accession>A0A3P6C8C0</accession>
<reference evidence="1" key="1">
    <citation type="submission" date="2018-11" db="EMBL/GenBank/DDBJ databases">
        <authorList>
            <consortium name="Genoscope - CEA"/>
            <person name="William W."/>
        </authorList>
    </citation>
    <scope>NUCLEOTIDE SEQUENCE</scope>
</reference>
<evidence type="ECO:0000313" key="1">
    <source>
        <dbReference type="EMBL" id="VDD04089.1"/>
    </source>
</evidence>
<dbReference type="EMBL" id="LR031873">
    <property type="protein sequence ID" value="VDD04095.1"/>
    <property type="molecule type" value="Genomic_DNA"/>
</dbReference>
<evidence type="ECO:0000313" key="2">
    <source>
        <dbReference type="EMBL" id="VDD04093.1"/>
    </source>
</evidence>
<evidence type="ECO:0000313" key="3">
    <source>
        <dbReference type="EMBL" id="VDD04095.1"/>
    </source>
</evidence>
<gene>
    <name evidence="1" type="ORF">BOLC4T21835H</name>
    <name evidence="2" type="ORF">BOLC4T21837H</name>
    <name evidence="3" type="ORF">BOLC4T21838H</name>
</gene>
<dbReference type="EMBL" id="LR031873">
    <property type="protein sequence ID" value="VDD04093.1"/>
    <property type="molecule type" value="Genomic_DNA"/>
</dbReference>
<dbReference type="EMBL" id="LR031873">
    <property type="protein sequence ID" value="VDD04089.1"/>
    <property type="molecule type" value="Genomic_DNA"/>
</dbReference>